<keyword evidence="2" id="KW-0547">Nucleotide-binding</keyword>
<proteinExistence type="predicted"/>
<organism evidence="4 5">
    <name type="scientific">Limulus polyphemus</name>
    <name type="common">Atlantic horseshoe crab</name>
    <dbReference type="NCBI Taxonomy" id="6850"/>
    <lineage>
        <taxon>Eukaryota</taxon>
        <taxon>Metazoa</taxon>
        <taxon>Ecdysozoa</taxon>
        <taxon>Arthropoda</taxon>
        <taxon>Chelicerata</taxon>
        <taxon>Merostomata</taxon>
        <taxon>Xiphosura</taxon>
        <taxon>Limulidae</taxon>
        <taxon>Limulus</taxon>
    </lineage>
</organism>
<evidence type="ECO:0000313" key="5">
    <source>
        <dbReference type="RefSeq" id="XP_013776457.1"/>
    </source>
</evidence>
<accession>A0ABM1B7N1</accession>
<evidence type="ECO:0000259" key="3">
    <source>
        <dbReference type="Pfam" id="PF07959"/>
    </source>
</evidence>
<keyword evidence="4" id="KW-1185">Reference proteome</keyword>
<dbReference type="GeneID" id="106461208"/>
<sequence length="601" mass="67577">MSKKDVAEEKHRQLASFMRRVLDDFCKIRGREKKYFHVPFWDVVAITTADEEQKRAFEEQIKRKCSSHDLPLGIPFHVFADPPGLKIGCGNSTFLALVELLDIYGDRLYTLRILLIHAGGLSQRLPSLSILGKLFSPIPTGHSLFQMLDLKLAMYMPFLRKMQSGVFVTCSDDIITYNLGEEYENEPAWSFTKPGFTALAHPSNLNIGTKHGVYVLPPLEFTSKTCFLSSCSLVLQKPTEAVMREKGAVVTISTPEGDEDIVYSDSAFFFSTEVTKKMIDFCRANKSFSCEIDAYGDFLQALGSCAVPDYIYNSSTVVDSTEELVTARQRIFHLLQGCDLNIVVLQQSKFYHMGTMTEYVENLCANSSFARELQLSKFADSAFCGPCAGELMINGTVIHSLINRSSQVSKNSVVEYCDFRVPTYVSENCIVSNCRTESLVSGESFIKVPSCILLHTVAVTISGHHGYVTVAFNFHDDIKKKYPWDDRGKVIFLNKRLEDIPASLLGVNILKDCFDSKDKLCSLWDGKLFEVCSTMEESFGETLQMVNAIMGCLDTSNTLNITSRKNPKLSMVEILKYKNITAMLDFRQKLHEEILKFDSTS</sequence>
<dbReference type="RefSeq" id="XP_013776457.1">
    <property type="nucleotide sequence ID" value="XM_013921003.2"/>
</dbReference>
<name>A0ABM1B7N1_LIMPO</name>
<dbReference type="PANTHER" id="PTHR15045:SF1">
    <property type="entry name" value="FUCOSE-1-PHOSPHATE GUANYLYLTRANSFERASE"/>
    <property type="match status" value="1"/>
</dbReference>
<evidence type="ECO:0000313" key="4">
    <source>
        <dbReference type="Proteomes" id="UP000694941"/>
    </source>
</evidence>
<evidence type="ECO:0000256" key="1">
    <source>
        <dbReference type="ARBA" id="ARBA00022679"/>
    </source>
</evidence>
<reference evidence="5" key="1">
    <citation type="submission" date="2025-08" db="UniProtKB">
        <authorList>
            <consortium name="RefSeq"/>
        </authorList>
    </citation>
    <scope>IDENTIFICATION</scope>
    <source>
        <tissue evidence="5">Muscle</tissue>
    </source>
</reference>
<dbReference type="Pfam" id="PF07959">
    <property type="entry name" value="Fucose_pyrophosphorylase"/>
    <property type="match status" value="1"/>
</dbReference>
<gene>
    <name evidence="5" type="primary">LOC106461208</name>
</gene>
<dbReference type="Proteomes" id="UP000694941">
    <property type="component" value="Unplaced"/>
</dbReference>
<dbReference type="PANTHER" id="PTHR15045">
    <property type="entry name" value="FUCOSE-1-PHOSPHATE GUANYLYLTRANSFERASE"/>
    <property type="match status" value="1"/>
</dbReference>
<keyword evidence="1" id="KW-0808">Transferase</keyword>
<dbReference type="InterPro" id="IPR012887">
    <property type="entry name" value="GDP_fucose_pyrophosphorylase"/>
</dbReference>
<evidence type="ECO:0000256" key="2">
    <source>
        <dbReference type="ARBA" id="ARBA00022741"/>
    </source>
</evidence>
<protein>
    <submittedName>
        <fullName evidence="5">Fucose-1-phosphate guanylyltransferase-like</fullName>
    </submittedName>
</protein>
<feature type="domain" description="GDP-fucose pyrophosphorylase" evidence="3">
    <location>
        <begin position="106"/>
        <end position="534"/>
    </location>
</feature>